<dbReference type="InterPro" id="IPR044927">
    <property type="entry name" value="Endonuclea_NS_2"/>
</dbReference>
<dbReference type="PROSITE" id="PS51257">
    <property type="entry name" value="PROKAR_LIPOPROTEIN"/>
    <property type="match status" value="1"/>
</dbReference>
<dbReference type="AlphaFoldDB" id="A0A1H6QID3"/>
<dbReference type="SUPFAM" id="SSF57884">
    <property type="entry name" value="Ada DNA repair protein, N-terminal domain (N-Ada 10)"/>
    <property type="match status" value="1"/>
</dbReference>
<dbReference type="GO" id="GO:0003677">
    <property type="term" value="F:DNA binding"/>
    <property type="evidence" value="ECO:0007669"/>
    <property type="project" value="InterPro"/>
</dbReference>
<organism evidence="6 7">
    <name type="scientific">Sharpea azabuensis</name>
    <dbReference type="NCBI Taxonomy" id="322505"/>
    <lineage>
        <taxon>Bacteria</taxon>
        <taxon>Bacillati</taxon>
        <taxon>Bacillota</taxon>
        <taxon>Erysipelotrichia</taxon>
        <taxon>Erysipelotrichales</taxon>
        <taxon>Coprobacillaceae</taxon>
        <taxon>Sharpea</taxon>
    </lineage>
</organism>
<dbReference type="InterPro" id="IPR044929">
    <property type="entry name" value="DNA/RNA_non-sp_Endonuclease_sf"/>
</dbReference>
<evidence type="ECO:0000313" key="6">
    <source>
        <dbReference type="EMBL" id="SEI41666.1"/>
    </source>
</evidence>
<dbReference type="Pfam" id="PF13930">
    <property type="entry name" value="Endonuclea_NS_2"/>
    <property type="match status" value="1"/>
</dbReference>
<feature type="region of interest" description="Disordered" evidence="2">
    <location>
        <begin position="24"/>
        <end position="75"/>
    </location>
</feature>
<evidence type="ECO:0000256" key="3">
    <source>
        <dbReference type="SAM" id="SignalP"/>
    </source>
</evidence>
<keyword evidence="7" id="KW-1185">Reference proteome</keyword>
<feature type="domain" description="Ada DNA repair metal-binding" evidence="4">
    <location>
        <begin position="307"/>
        <end position="354"/>
    </location>
</feature>
<dbReference type="Gene3D" id="3.40.10.10">
    <property type="entry name" value="DNA Methylphosphotriester Repair Domain"/>
    <property type="match status" value="1"/>
</dbReference>
<feature type="compositionally biased region" description="Polar residues" evidence="2">
    <location>
        <begin position="300"/>
        <end position="309"/>
    </location>
</feature>
<dbReference type="GO" id="GO:0008168">
    <property type="term" value="F:methyltransferase activity"/>
    <property type="evidence" value="ECO:0007669"/>
    <property type="project" value="InterPro"/>
</dbReference>
<dbReference type="Proteomes" id="UP000183028">
    <property type="component" value="Unassembled WGS sequence"/>
</dbReference>
<feature type="compositionally biased region" description="Basic and acidic residues" evidence="2">
    <location>
        <begin position="28"/>
        <end position="53"/>
    </location>
</feature>
<dbReference type="eggNOG" id="COG2169">
    <property type="taxonomic scope" value="Bacteria"/>
</dbReference>
<sequence length="354" mass="38878">MKQQFKRFLTAILLATLMLTGCASETSTKSEPKTNEVAKEKKTENKNKEENKKTQTAQQKTPNKETPAPVTTTPTTSFSLASIPAYSGKPYVAVNDNKPFFPNNLSNKPFESYSNLDQLGRCGVATACITKALMPTTKRGSIATVKPSGWQTVRYEVVGKGSSGYLYNRCHLIGYQLTGENANVKNLITGTRYLNIEGMLPFENMVTDYIKETNQPVYYRVTPIFDGNNLVASGVLMEAKSLADNGASILFNVFCYNVQPGVNINYVNGTSSVANTSNASSKQQAQTTKQAKSTPQPKQNTPVTASYIGNKNTRKFHRGDCRMVARMSQSNKVTFNNRDSAVSQGYNPCKICNP</sequence>
<feature type="compositionally biased region" description="Low complexity" evidence="2">
    <location>
        <begin position="275"/>
        <end position="299"/>
    </location>
</feature>
<gene>
    <name evidence="6" type="ORF">SAMN04487834_100336</name>
</gene>
<evidence type="ECO:0000256" key="2">
    <source>
        <dbReference type="SAM" id="MobiDB-lite"/>
    </source>
</evidence>
<dbReference type="InterPro" id="IPR004026">
    <property type="entry name" value="Ada_DNA_repair_Zn-bd"/>
</dbReference>
<dbReference type="GO" id="GO:0006355">
    <property type="term" value="P:regulation of DNA-templated transcription"/>
    <property type="evidence" value="ECO:0007669"/>
    <property type="project" value="InterPro"/>
</dbReference>
<dbReference type="GO" id="GO:0006281">
    <property type="term" value="P:DNA repair"/>
    <property type="evidence" value="ECO:0007669"/>
    <property type="project" value="InterPro"/>
</dbReference>
<dbReference type="RefSeq" id="WP_202968787.1">
    <property type="nucleotide sequence ID" value="NZ_CADAIQ010000067.1"/>
</dbReference>
<feature type="compositionally biased region" description="Low complexity" evidence="2">
    <location>
        <begin position="66"/>
        <end position="75"/>
    </location>
</feature>
<dbReference type="Pfam" id="PF02805">
    <property type="entry name" value="Ada_Zn_binding"/>
    <property type="match status" value="1"/>
</dbReference>
<keyword evidence="1" id="KW-0010">Activator</keyword>
<feature type="signal peptide" evidence="3">
    <location>
        <begin position="1"/>
        <end position="23"/>
    </location>
</feature>
<protein>
    <submittedName>
        <fullName evidence="6">DNA-entry nuclease</fullName>
    </submittedName>
</protein>
<reference evidence="7" key="1">
    <citation type="submission" date="2016-10" db="EMBL/GenBank/DDBJ databases">
        <authorList>
            <person name="Varghese N."/>
        </authorList>
    </citation>
    <scope>NUCLEOTIDE SEQUENCE [LARGE SCALE GENOMIC DNA]</scope>
    <source>
        <strain evidence="7">DSM 20406</strain>
    </source>
</reference>
<keyword evidence="3" id="KW-0732">Signal</keyword>
<dbReference type="InterPro" id="IPR035451">
    <property type="entry name" value="Ada-like_dom_sf"/>
</dbReference>
<dbReference type="Gene3D" id="3.40.570.10">
    <property type="entry name" value="Extracellular Endonuclease, subunit A"/>
    <property type="match status" value="1"/>
</dbReference>
<feature type="chain" id="PRO_5038620152" evidence="3">
    <location>
        <begin position="24"/>
        <end position="354"/>
    </location>
</feature>
<dbReference type="STRING" id="322505.SAMN04487836_1555"/>
<evidence type="ECO:0000256" key="1">
    <source>
        <dbReference type="ARBA" id="ARBA00023159"/>
    </source>
</evidence>
<proteinExistence type="predicted"/>
<feature type="domain" description="Type VII secretion system protein EssD-like" evidence="5">
    <location>
        <begin position="112"/>
        <end position="241"/>
    </location>
</feature>
<feature type="region of interest" description="Disordered" evidence="2">
    <location>
        <begin position="275"/>
        <end position="309"/>
    </location>
</feature>
<accession>A0A1H6QID3</accession>
<dbReference type="GO" id="GO:0008270">
    <property type="term" value="F:zinc ion binding"/>
    <property type="evidence" value="ECO:0007669"/>
    <property type="project" value="InterPro"/>
</dbReference>
<name>A0A1H6QID3_9FIRM</name>
<dbReference type="EMBL" id="FNYK01000003">
    <property type="protein sequence ID" value="SEI41666.1"/>
    <property type="molecule type" value="Genomic_DNA"/>
</dbReference>
<evidence type="ECO:0000259" key="4">
    <source>
        <dbReference type="Pfam" id="PF02805"/>
    </source>
</evidence>
<evidence type="ECO:0000313" key="7">
    <source>
        <dbReference type="Proteomes" id="UP000183028"/>
    </source>
</evidence>
<evidence type="ECO:0000259" key="5">
    <source>
        <dbReference type="Pfam" id="PF13930"/>
    </source>
</evidence>